<dbReference type="EMBL" id="CARXXK010000001">
    <property type="protein sequence ID" value="CAI6346773.1"/>
    <property type="molecule type" value="Genomic_DNA"/>
</dbReference>
<keyword evidence="2" id="KW-1185">Reference proteome</keyword>
<evidence type="ECO:0000313" key="2">
    <source>
        <dbReference type="Proteomes" id="UP001160148"/>
    </source>
</evidence>
<name>A0AAV0VRH4_9HEMI</name>
<dbReference type="AlphaFoldDB" id="A0AAV0VRH4"/>
<protein>
    <submittedName>
        <fullName evidence="1">Uncharacterized protein</fullName>
    </submittedName>
</protein>
<evidence type="ECO:0000313" key="1">
    <source>
        <dbReference type="EMBL" id="CAI6346773.1"/>
    </source>
</evidence>
<gene>
    <name evidence="1" type="ORF">MEUPH1_LOCUS3644</name>
</gene>
<comment type="caution">
    <text evidence="1">The sequence shown here is derived from an EMBL/GenBank/DDBJ whole genome shotgun (WGS) entry which is preliminary data.</text>
</comment>
<proteinExistence type="predicted"/>
<accession>A0AAV0VRH4</accession>
<dbReference type="Proteomes" id="UP001160148">
    <property type="component" value="Unassembled WGS sequence"/>
</dbReference>
<organism evidence="1 2">
    <name type="scientific">Macrosiphum euphorbiae</name>
    <name type="common">potato aphid</name>
    <dbReference type="NCBI Taxonomy" id="13131"/>
    <lineage>
        <taxon>Eukaryota</taxon>
        <taxon>Metazoa</taxon>
        <taxon>Ecdysozoa</taxon>
        <taxon>Arthropoda</taxon>
        <taxon>Hexapoda</taxon>
        <taxon>Insecta</taxon>
        <taxon>Pterygota</taxon>
        <taxon>Neoptera</taxon>
        <taxon>Paraneoptera</taxon>
        <taxon>Hemiptera</taxon>
        <taxon>Sternorrhyncha</taxon>
        <taxon>Aphidomorpha</taxon>
        <taxon>Aphidoidea</taxon>
        <taxon>Aphididae</taxon>
        <taxon>Macrosiphini</taxon>
        <taxon>Macrosiphum</taxon>
    </lineage>
</organism>
<sequence>MLLQEDDSGKLRLVHCFSKKTNETEMVTDCQALVYMNGLKTSNSQITRWFDLMQEFDVEVRHRAGTAMAHVDALSRAPTENSTDTMDEIIANHLEVFTTLTEEQYVKSMQYSDSEIMGIINY</sequence>
<reference evidence="1 2" key="1">
    <citation type="submission" date="2023-01" db="EMBL/GenBank/DDBJ databases">
        <authorList>
            <person name="Whitehead M."/>
        </authorList>
    </citation>
    <scope>NUCLEOTIDE SEQUENCE [LARGE SCALE GENOMIC DNA]</scope>
</reference>